<dbReference type="SUPFAM" id="SSF52777">
    <property type="entry name" value="CoA-dependent acyltransferases"/>
    <property type="match status" value="12"/>
</dbReference>
<keyword evidence="5" id="KW-0045">Antibiotic biosynthesis</keyword>
<evidence type="ECO:0000256" key="6">
    <source>
        <dbReference type="SAM" id="MobiDB-lite"/>
    </source>
</evidence>
<evidence type="ECO:0000256" key="2">
    <source>
        <dbReference type="ARBA" id="ARBA00022450"/>
    </source>
</evidence>
<dbReference type="PANTHER" id="PTHR45527">
    <property type="entry name" value="NONRIBOSOMAL PEPTIDE SYNTHETASE"/>
    <property type="match status" value="1"/>
</dbReference>
<dbReference type="PROSITE" id="PS50075">
    <property type="entry name" value="CARRIER"/>
    <property type="match status" value="5"/>
</dbReference>
<proteinExistence type="predicted"/>
<feature type="domain" description="Carrier" evidence="7">
    <location>
        <begin position="956"/>
        <end position="1031"/>
    </location>
</feature>
<dbReference type="GO" id="GO:0072330">
    <property type="term" value="P:monocarboxylic acid biosynthetic process"/>
    <property type="evidence" value="ECO:0007669"/>
    <property type="project" value="UniProtKB-ARBA"/>
</dbReference>
<dbReference type="InterPro" id="IPR042099">
    <property type="entry name" value="ANL_N_sf"/>
</dbReference>
<dbReference type="Gene3D" id="3.40.50.980">
    <property type="match status" value="8"/>
</dbReference>
<dbReference type="Pfam" id="PF00501">
    <property type="entry name" value="AMP-binding"/>
    <property type="match status" value="5"/>
</dbReference>
<dbReference type="Gene3D" id="1.10.1200.10">
    <property type="entry name" value="ACP-like"/>
    <property type="match status" value="5"/>
</dbReference>
<evidence type="ECO:0000259" key="7">
    <source>
        <dbReference type="PROSITE" id="PS50075"/>
    </source>
</evidence>
<dbReference type="Pfam" id="PF00668">
    <property type="entry name" value="Condensation"/>
    <property type="match status" value="6"/>
</dbReference>
<evidence type="ECO:0000256" key="4">
    <source>
        <dbReference type="ARBA" id="ARBA00022737"/>
    </source>
</evidence>
<dbReference type="InterPro" id="IPR001242">
    <property type="entry name" value="Condensation_dom"/>
</dbReference>
<keyword evidence="4" id="KW-0677">Repeat</keyword>
<dbReference type="InterPro" id="IPR010060">
    <property type="entry name" value="NRPS_synth"/>
</dbReference>
<dbReference type="Pfam" id="PF13193">
    <property type="entry name" value="AMP-binding_C"/>
    <property type="match status" value="5"/>
</dbReference>
<dbReference type="InterPro" id="IPR036736">
    <property type="entry name" value="ACP-like_sf"/>
</dbReference>
<dbReference type="InterPro" id="IPR045851">
    <property type="entry name" value="AMP-bd_C_sf"/>
</dbReference>
<evidence type="ECO:0000256" key="1">
    <source>
        <dbReference type="ARBA" id="ARBA00001957"/>
    </source>
</evidence>
<dbReference type="InterPro" id="IPR020845">
    <property type="entry name" value="AMP-binding_CS"/>
</dbReference>
<dbReference type="GO" id="GO:0005829">
    <property type="term" value="C:cytosol"/>
    <property type="evidence" value="ECO:0007669"/>
    <property type="project" value="TreeGrafter"/>
</dbReference>
<comment type="cofactor">
    <cofactor evidence="1">
        <name>pantetheine 4'-phosphate</name>
        <dbReference type="ChEBI" id="CHEBI:47942"/>
    </cofactor>
</comment>
<dbReference type="NCBIfam" id="TIGR01720">
    <property type="entry name" value="NRPS-para261"/>
    <property type="match status" value="1"/>
</dbReference>
<feature type="region of interest" description="Disordered" evidence="6">
    <location>
        <begin position="4413"/>
        <end position="4432"/>
    </location>
</feature>
<dbReference type="NCBIfam" id="NF004282">
    <property type="entry name" value="PRK05691.1"/>
    <property type="match status" value="5"/>
</dbReference>
<evidence type="ECO:0000256" key="5">
    <source>
        <dbReference type="ARBA" id="ARBA00023194"/>
    </source>
</evidence>
<feature type="domain" description="Carrier" evidence="7">
    <location>
        <begin position="3065"/>
        <end position="3140"/>
    </location>
</feature>
<dbReference type="CDD" id="cd19543">
    <property type="entry name" value="DCL_NRPS"/>
    <property type="match status" value="1"/>
</dbReference>
<dbReference type="Pfam" id="PF00550">
    <property type="entry name" value="PP-binding"/>
    <property type="match status" value="5"/>
</dbReference>
<reference evidence="8 9" key="1">
    <citation type="submission" date="2019-09" db="EMBL/GenBank/DDBJ databases">
        <title>Draft genome sequence of the thermophilic Saccharopolyspora hirsuta VKM Ac-666T.</title>
        <authorList>
            <person name="Lobastova T.G."/>
            <person name="Fokina V."/>
            <person name="Bragin E.Y."/>
            <person name="Shtratnikova V.Y."/>
            <person name="Starodumova I.P."/>
            <person name="Tarlachkov S.V."/>
            <person name="Donova M.V."/>
        </authorList>
    </citation>
    <scope>NUCLEOTIDE SEQUENCE [LARGE SCALE GENOMIC DNA]</scope>
    <source>
        <strain evidence="8 9">VKM Ac-666</strain>
    </source>
</reference>
<dbReference type="FunFam" id="1.10.1200.10:FF:000016">
    <property type="entry name" value="Non-ribosomal peptide synthase"/>
    <property type="match status" value="4"/>
</dbReference>
<dbReference type="NCBIfam" id="TIGR01733">
    <property type="entry name" value="AA-adenyl-dom"/>
    <property type="match status" value="5"/>
</dbReference>
<dbReference type="Gene3D" id="3.40.50.12780">
    <property type="entry name" value="N-terminal domain of ligase-like"/>
    <property type="match status" value="1"/>
</dbReference>
<protein>
    <submittedName>
        <fullName evidence="8">Amino acid adenylation domain-containing protein</fullName>
    </submittedName>
</protein>
<dbReference type="Gene3D" id="3.30.559.10">
    <property type="entry name" value="Chloramphenicol acetyltransferase-like domain"/>
    <property type="match status" value="6"/>
</dbReference>
<keyword evidence="2" id="KW-0596">Phosphopantetheine</keyword>
<dbReference type="GO" id="GO:0043041">
    <property type="term" value="P:amino acid activation for nonribosomal peptide biosynthetic process"/>
    <property type="evidence" value="ECO:0007669"/>
    <property type="project" value="TreeGrafter"/>
</dbReference>
<keyword evidence="9" id="KW-1185">Reference proteome</keyword>
<dbReference type="Gene3D" id="3.30.300.30">
    <property type="match status" value="5"/>
</dbReference>
<evidence type="ECO:0000256" key="3">
    <source>
        <dbReference type="ARBA" id="ARBA00022553"/>
    </source>
</evidence>
<dbReference type="Proteomes" id="UP000323946">
    <property type="component" value="Unassembled WGS sequence"/>
</dbReference>
<dbReference type="SUPFAM" id="SSF56801">
    <property type="entry name" value="Acetyl-CoA synthetase-like"/>
    <property type="match status" value="5"/>
</dbReference>
<organism evidence="8 9">
    <name type="scientific">Saccharopolyspora hirsuta</name>
    <dbReference type="NCBI Taxonomy" id="1837"/>
    <lineage>
        <taxon>Bacteria</taxon>
        <taxon>Bacillati</taxon>
        <taxon>Actinomycetota</taxon>
        <taxon>Actinomycetes</taxon>
        <taxon>Pseudonocardiales</taxon>
        <taxon>Pseudonocardiaceae</taxon>
        <taxon>Saccharopolyspora</taxon>
    </lineage>
</organism>
<feature type="region of interest" description="Disordered" evidence="6">
    <location>
        <begin position="1992"/>
        <end position="2013"/>
    </location>
</feature>
<evidence type="ECO:0000313" key="9">
    <source>
        <dbReference type="Proteomes" id="UP000323946"/>
    </source>
</evidence>
<dbReference type="FunFam" id="3.40.50.980:FF:000001">
    <property type="entry name" value="Non-ribosomal peptide synthetase"/>
    <property type="match status" value="4"/>
</dbReference>
<dbReference type="InterPro" id="IPR006162">
    <property type="entry name" value="Ppantetheine_attach_site"/>
</dbReference>
<dbReference type="FunFam" id="3.30.300.30:FF:000010">
    <property type="entry name" value="Enterobactin synthetase component F"/>
    <property type="match status" value="5"/>
</dbReference>
<evidence type="ECO:0000313" key="8">
    <source>
        <dbReference type="EMBL" id="KAA5830641.1"/>
    </source>
</evidence>
<dbReference type="Gene3D" id="3.30.559.30">
    <property type="entry name" value="Nonribosomal peptide synthetase, condensation domain"/>
    <property type="match status" value="6"/>
</dbReference>
<dbReference type="SUPFAM" id="SSF47336">
    <property type="entry name" value="ACP-like"/>
    <property type="match status" value="5"/>
</dbReference>
<dbReference type="PROSITE" id="PS00455">
    <property type="entry name" value="AMP_BINDING"/>
    <property type="match status" value="4"/>
</dbReference>
<dbReference type="Gene3D" id="2.30.38.10">
    <property type="entry name" value="Luciferase, Domain 3"/>
    <property type="match status" value="4"/>
</dbReference>
<dbReference type="EMBL" id="VWPH01000010">
    <property type="protein sequence ID" value="KAA5830641.1"/>
    <property type="molecule type" value="Genomic_DNA"/>
</dbReference>
<accession>A0A5M7BTV4</accession>
<dbReference type="InterPro" id="IPR009081">
    <property type="entry name" value="PP-bd_ACP"/>
</dbReference>
<feature type="domain" description="Carrier" evidence="7">
    <location>
        <begin position="4117"/>
        <end position="4192"/>
    </location>
</feature>
<dbReference type="PROSITE" id="PS00012">
    <property type="entry name" value="PHOSPHOPANTETHEINE"/>
    <property type="match status" value="4"/>
</dbReference>
<dbReference type="OrthoDB" id="2472181at2"/>
<dbReference type="FunFam" id="2.30.38.10:FF:000001">
    <property type="entry name" value="Non-ribosomal peptide synthetase PvdI"/>
    <property type="match status" value="5"/>
</dbReference>
<comment type="caution">
    <text evidence="8">The sequence shown here is derived from an EMBL/GenBank/DDBJ whole genome shotgun (WGS) entry which is preliminary data.</text>
</comment>
<name>A0A5M7BTV4_SACHI</name>
<dbReference type="InterPro" id="IPR023213">
    <property type="entry name" value="CAT-like_dom_sf"/>
</dbReference>
<dbReference type="NCBIfam" id="NF003417">
    <property type="entry name" value="PRK04813.1"/>
    <property type="match status" value="6"/>
</dbReference>
<dbReference type="SMART" id="SM00823">
    <property type="entry name" value="PKS_PP"/>
    <property type="match status" value="5"/>
</dbReference>
<dbReference type="GO" id="GO:0017000">
    <property type="term" value="P:antibiotic biosynthetic process"/>
    <property type="evidence" value="ECO:0007669"/>
    <property type="project" value="UniProtKB-KW"/>
</dbReference>
<dbReference type="GO" id="GO:0044550">
    <property type="term" value="P:secondary metabolite biosynthetic process"/>
    <property type="evidence" value="ECO:0007669"/>
    <property type="project" value="UniProtKB-ARBA"/>
</dbReference>
<dbReference type="CDD" id="cd05930">
    <property type="entry name" value="A_NRPS"/>
    <property type="match status" value="2"/>
</dbReference>
<dbReference type="CDD" id="cd19540">
    <property type="entry name" value="LCL_NRPS-like"/>
    <property type="match status" value="4"/>
</dbReference>
<dbReference type="InterPro" id="IPR010071">
    <property type="entry name" value="AA_adenyl_dom"/>
</dbReference>
<dbReference type="GO" id="GO:0003824">
    <property type="term" value="F:catalytic activity"/>
    <property type="evidence" value="ECO:0007669"/>
    <property type="project" value="InterPro"/>
</dbReference>
<dbReference type="FunFam" id="3.40.50.12780:FF:000012">
    <property type="entry name" value="Non-ribosomal peptide synthetase"/>
    <property type="match status" value="2"/>
</dbReference>
<feature type="domain" description="Carrier" evidence="7">
    <location>
        <begin position="5182"/>
        <end position="5256"/>
    </location>
</feature>
<dbReference type="InterPro" id="IPR000873">
    <property type="entry name" value="AMP-dep_synth/lig_dom"/>
</dbReference>
<sequence length="5768" mass="616453">MPSGGADVRPTIEDILPLFPLQEGLLFHHEYDRATTDVYTGQSVLELDGRVEPGRLRAAAQALLQRHPALRSCFRRRKSGEWAQVVLREVPLQWREVDLRGRGEADLAALTAAERLERFDLGRPPLLRFVLARTGAQRYQLVLTFHHIVVDGWSLPVLGRELFRLHDSGGDPAVLPPVRSTRDYLAWLAERDADADEHAWRRSLAGVREPCLVAGTAGRAPELPERVHFGLSEGESEALTACARESGLTLNTVVQGAWAQVVGQLSGRDDVLTGVVVNGRPPELDGVESMVGLFANTVPLRLRLRPDEPVAAMLRRLQDEQLALLAHQHVPLPEVLRWSGVSGPLFDTLCTFQNYPDSGAGARELGGGVRILRAAGEDATHYPLALVASPGRPLRFQLDHQPAVIGTATAEAVSRRFVRVLQAIPRDPGAPVGRIGLLGGEERERVLVRWNETAREVPEATVPELFEARAARHPEATAVVSEGASLTYGELNARANRLARLLVERGSGPGSVVAVVLPRSAELIVALLAVLKSGAAYLPVDPAYPEERIRFLVEDAAPPVVVTGTGAVPGAPDERVVELASVRAEVEQHPGADLDGSERPRLTPRHPAYIIHTSGSTGAPKGVVVDHGALNHYLAFARENYPGLSGRTLLHSPVSFDLTVTSLFGPLTAGGQVRVAELADAAAGEPPTFLKVTPAHLPILRGLPRGLQPTGQLVVGGEGLPGAAVAEWRAAHPGAAVINEYGPTEATVGTGTFRIDPADPVPGGAVPSGRPVWNTRFYLLDSALRPVPEGVPGELYLAGAQLAQGYLNRPALSAERFVADPFGPPGDRMYRTGDLGRFRPDGNLEFLGRVDDQVKVRGYRIELGEVEAALLRHPGVDRAAAAVRGEGGSARLIGYVVPNPGTSLDTAALRGQLAAELPDHLVPTAFTVLDELPLTPNGKVDRGALPDATPAGGARADAGPRAEVLRGLFADVLGAKRIGVDDDFFAQGGHSLLATRLVNRVRAALGVDLSVREIFENPTPAALDRALDGGDRARPGLLGRTRPERIPLSSAQERLWFLNRLDPSDTTYNMPLALRIDGSPDVPALRAALGDLVARHEPLRTRFADGPDGEHQVVLDEFRPELVEVRCSADQLDAALADAASSPFDLAAQPPVRAWLFSTGPTEHVLLVLTHHIAADGWSIPVLAEDLGTAYTARCAGTAPDWAPLPVQYADYAVWQRDGLGDEADPRSPLGRQLAHWRTALAGLPEELPLPTDRPRPAAPDHRGAHVRFRIEADLHARVEQLARRTGTSPFMVVQAALAVTLSSSGAGDDVPIGAPVAGRADESLHDLAGCFLNTLVLRNDLSGDPTFADLLGRVRETDLAAFAHQDVPFERLVEVLNPTRTLSRHPLFQVLLSMVPPQEAEPTTVLTGVTAQPYQVATTTARYDLAFSLRERYAADGAASGVDGSLEYSAELFDAATAQELVDRFLRVLALSVGDPERRVRALDVLGRAERQRLLVDRNDTAGPLGERSVVELFEARAARDPHRCAVEFAGTALTYAELNLRANRLAHHLLARPAGPEDVVGVLLPRTADLLVVLLAVLKTGAAYLPIDPDHPAGRIGHVLDDAAPACVVTTRELAATLPATARPVILDDEATAAELASAPADDPGRAVPGAHPAYVIYTSGSTGLPKGVVVTRTALLNFLTAMGEVAPLAADDRLLAVTTVGFDIAGLELFAPLLAGATVVLAAREVVRDPAALRRAIADERITVVQATPSLWQEAIGDGAHSPALSGVRVLVGGEALPGGLARALHDRAASVTNLYGPTETTIWSTAAAVSADTPTIGRPIRNTRVYVLDRDLRPVPVGVPGELYLAGPGLARGYSGRPELTAQRFVACPFGEPGERMYRTGDLVRWNRRGELEYRGRVDDQVKVRGFRIEPAEIAAALAAHPTVDQAAVVVREDRPGDQRLVGYVVPAAGPVDGAVLRAAVAEVLPEYMVPAAVVELDAMPLTPNGKLDRAALPEPSYAPDSRSRAPRGPREEVLCGLFGEVLGVPEVGVADDFFALGGHSLLAARLVSRIRSVLSVELPVRSVFDAPTPAGLAALLDSGGGARPQLRAAPRPERIPLSFAQQRLWFLHRLEGPSPTYNMPLALRLSGAVDRGALRAALSDVVTRHESLRTVFQEDESGAHQVVLPPAETGPVLQVVPTSDDDLPEVLADAARYRFDLARETPLVARLFELGHEESVLLLVAHHIVCDGWSVGVLARELGEAYGARCAGRAPDWSPLPVQYADYAGWQRDLLADAEVFTEQLDFWRSQLAGLPEEIGLPVDRPRPAVPSHRGATVEFEIPADLHAGLTELARTTHATVFMVLHAGLAALLSRLTGGADIPIGVPVAGRGDEATEDLVGLFVNSLVLRTEVPADASIEDLLAAVRETDLAAYAHQDVPFERLVEELNPQRAAARHPLFQVMLTFDSGDRTGGPQLPGLTTSALPTGTGAAKFDLSFGLTETRGADGAPAGLRGTLVYSTDLFDPETAESIVRRYLRLLTAVHRAPGQRLATVDLLDPAERERIVVDWNDTAEQVGETTLPALFEAQVARTPDAPAVAHGGEVLTYAELNIRANRLARLLVERGVAPGSLVAVCLHRSVDLLVALFAVLKSGAGYVPVDPDYPAERIAHLLDDARPELLITTSQHTDRCPRPTRGSGVRLLLDTPASRAALARRDPANLAGTRVVPAQPAYVIYTSGSTGRPKGVVVEHRSLGAYLSRGSGAYAAAAEGSLVHSSVAFDLTITAMFTPLVSGGQVRFAELTEDGVGGHRPPALLKVTPSHLELLNSLPAAASPAELLLIGGEALRGPALREWRERHPDVEVRNVYGPTELTVNCLEHRLPPGAPTPPGDVPIGRPFRNLRAYVLDAGLHPVPDGVVGELHVAGPQLARGYLGRPELTAERFVADPFGLPGSRMYRTGDLVRRDRGGELVYVGRADDQIKLRGHRIELGEVEAALLAQPGVRRCAVVVREIREGDQRLVGYVVPDGAAEIDVDRLRGAVAAVLPEHMVPSAVIALPDLPRTPHGKLDRAALPAPALSRAPGGRAARDPREEVLCALFAEVLSLPAVGIDDDFFELGGHSLLATRLVNRVRSAFGVELPLRQLFATRTVAGLAGALDRARGARPPVVAVRPRPSRIPLSAAQRRLWFLDQYEGAGPHYNIPIAVRLSGRLDRAALESALADVVARHEVLRTVFAEDAEGPHQIVLDAGDAGVELQVVATAEDRLDDEVAEAARHPFDLAAAPAIRATLFTVDEQEAVLALVLHHIVCDGWSIPLLVADLGDAYRARAAGRAPDRTPLPVQYADVALWQQEFLGSESDPHGLLGEQLAYWTSALDGIPDELPLPADRPRPAVASHRGAHVDFELPEQVGRAVQELAVRARCSTFAVLQAALAATLSAVGAGEDIPLGVPVAGRHDEAVDDLVGFFVNTLVLRTDTSGDPTFAELLDRVREADLTAFAHQDVTFEQLVEALNPQRSAARHPLFQVSLAFNNIDASAAVEHWPGLAVRGHPVGTGTAKVDLAFAVRERRSADGAAVALRGSLEYATDLFDRETARGLVDRFGRVLAAVAADPGRRLSEVDSLAPEERALVLDRWSRDGGSAVAESSWLELFAEQVRRTPEAVAVEQAGERMSYAELDARSDLLARRLRARGAGPEQVVAVALPRCPDWIVSLLAVQKAGAAYQPLDREHPAERVQLLLTATAPVAVLTDATGLRDGIAGCDPRLLLPVDGTEPGGADLPGAPRPGDLAYVIHTSGSTGTPKGVAVTHSGLRALAVSHHERLELDAESRVLQVVSPNFDVSVADVVMALSSGAALVLAPAGRIAGAELGELLTGERITHVMLPASLLETVPETEAPALRCTVIGGESVGAELVARWARGGRRVLDAYGPTEVTVAATISGPLTAGSTPHIGRPVRNARVFVLDALLRPVPPGVPGELYVAGSGTARGYLGLPAMTAERFVACPFGGAGARMYRTGDLVRWTRDGDLQFLGRADDQVKVRGFRIELGEVEAAVAGHPEVDRCAVVVREDRPGNAQLVAYAVLVAGSGADAEELRHAVARRLPEHLVPAAFVVLPELPLNASGKLDRTALPAPAPPSPAAGRAPRDAREEILCGLFAEVLGVADVAVEESFFALGGHSLLATRLVGRIRAVLGAELTVRQVFDTPSVAELSRALELAGGSDRARLEPTPLPERVPLSFGQRRLWFVNRLEAGEAGYNMPLALRLSGQLDRAALFAAVDDVVGRHAALRTIFPDDGDEPHQLVLADVELRWELGEVTEAELAERLTAAARRGFDLTREIPLRPALFAVRGTDGPEPEHVLLLSMHHIAADGWSVRLLARDLTEAYRARCEGREPGWGPPGVQYADYAVWQRKLLGAEGDPDGVLARQLAHWRSTLDGIPEEIALPTDRPRPGTASNRGGRVRLEIPAELHERAVAVAQAHGVSLFMVLQAALAGLLSRLGAGVDVPLGTTVAGRTEPATDDVVGFFVNTLVLRNDVSGDPTFGELLARVRQTDLAAYSNQDVPFERVVDALQPERSRSRHPLFQVMLSLDNTRGAAPVGTGRSGLSVTDYPLDTGAANFDLLFGFAPQHAADGTPDGLVATLQYSSDLFDHRTAESLGRWFLALLGAQVADPARRLSEVDLLDPVERERVLVGWGAAGPAEPPATWAELFEAQVVRTPGRTAVVAGPEEISFAELDERANRFAHQLISRGVGPEQFVALALPRTPDLVAALLGVQKAGAAHLPIDPNYPRDRLEFMLGDARPALVVTTGDLRGALPTGDIPVEVLDDPATRAQIAARPGRRPTDAERTAPLRPESAAYAIYTSGSTGRPKGVVLDHRGLASLAAAHAERLQLGADSRLLQLVSPNFDAAVGDFAMTLLTGTTLVLGPVDGHVGGAELAEVVRRDGITHLTLPPALLSTLDPEQVPGVRGVLIGGESFSADLARRWWDAGRRLINVYGATESTVLTTMSQPLRGTAAPDAGRPICGDRIYVLDSALRPVPPGVVGEAYLAGSGVGRGYLHRPGLTAERFVPDPFGEPGTRMYRTGDLVRWTGAGALEFVGRADEQVKLRGFRVELGEIEAVLAEHPDVARGVVLVREDRPGDRRLVGYLVPRTAEADLAGIREHLARRLPEHMVPATLVPVESIPLTVNGKTDRARLPVPDYGAESTGRAPGTAVEVVLCELFAEVLGLPEVGVDDGFFALGGDSIMSIQLTSRARRAGLVFAAKDVFEQQTPAALAGIAERAEESADEDPADGVGAVPLTPVLHWFAELGGPVDQLNQWKVLRAPENCDLEQLRAAVQAVLDHHDALRMRMHFSADPQTGGPGAGQDWELEVRPPGSVRAAGCVHRVDLSTSDDVELAEQLVAHATAARERLCLADGVLLQVVHFDLGEHRPGVLLVDAHHLAVDPMSWRILLPDLQEAWQAVRDGLDVALQPVRTSFRRWATRLLEWGRRPQLRTELAHWSEQHRKSVQLWETGPAISATNADCERITRQVPVELTEAVLTEVGEVFHTGVTDVLLAALALALGRWRRDAAAGVLVDLENHGREEEIVGGVDLTRTMGWFASMHPVLLDTAAFDHAEAWAAGPAAGQLLRHVKERLRAVPDRGLGYGLLRYTDPRGAAELGGLPRAQIGFNYLGRSAESASTGRAADFAVLGDMAGIGGQAPGMRLPHLLEVATVTRDGPDGPRLESNWVWPRDLMSAADVAELAELWGRALHVLVEHACEPAAGGYTPSDVSLVSLSQGEIELLEADWEDLEQ</sequence>
<gene>
    <name evidence="8" type="ORF">F1721_22580</name>
</gene>
<dbReference type="PANTHER" id="PTHR45527:SF1">
    <property type="entry name" value="FATTY ACID SYNTHASE"/>
    <property type="match status" value="1"/>
</dbReference>
<dbReference type="InterPro" id="IPR020806">
    <property type="entry name" value="PKS_PP-bd"/>
</dbReference>
<dbReference type="GO" id="GO:0031177">
    <property type="term" value="F:phosphopantetheine binding"/>
    <property type="evidence" value="ECO:0007669"/>
    <property type="project" value="InterPro"/>
</dbReference>
<feature type="domain" description="Carrier" evidence="7">
    <location>
        <begin position="2010"/>
        <end position="2085"/>
    </location>
</feature>
<keyword evidence="3" id="KW-0597">Phosphoprotein</keyword>
<dbReference type="GO" id="GO:0008610">
    <property type="term" value="P:lipid biosynthetic process"/>
    <property type="evidence" value="ECO:0007669"/>
    <property type="project" value="UniProtKB-ARBA"/>
</dbReference>
<dbReference type="FunFam" id="3.30.559.10:FF:000012">
    <property type="entry name" value="Non-ribosomal peptide synthetase"/>
    <property type="match status" value="2"/>
</dbReference>
<dbReference type="InterPro" id="IPR025110">
    <property type="entry name" value="AMP-bd_C"/>
</dbReference>